<dbReference type="Proteomes" id="UP001430953">
    <property type="component" value="Unassembled WGS sequence"/>
</dbReference>
<feature type="compositionally biased region" description="Basic residues" evidence="1">
    <location>
        <begin position="138"/>
        <end position="148"/>
    </location>
</feature>
<gene>
    <name evidence="2" type="ORF">PUN28_003567</name>
</gene>
<dbReference type="Pfam" id="PF10175">
    <property type="entry name" value="MPP6"/>
    <property type="match status" value="1"/>
</dbReference>
<evidence type="ECO:0000313" key="3">
    <source>
        <dbReference type="Proteomes" id="UP001430953"/>
    </source>
</evidence>
<sequence>MESKRTALSKSILEMKFMKRTKDKVEKEQFQEEGEEYFDNELTSRMKKATGKFVMESSYIFCERLNDGRLSFQGMNPAIEKLMEAKENSKRGQEEKKEEADVSDEQMTVQWQKMRAKFDTVNRHRKQQHRNDEDGPMRKKPRFLKPVD</sequence>
<feature type="region of interest" description="Disordered" evidence="1">
    <location>
        <begin position="85"/>
        <end position="148"/>
    </location>
</feature>
<feature type="compositionally biased region" description="Basic and acidic residues" evidence="1">
    <location>
        <begin position="85"/>
        <end position="100"/>
    </location>
</feature>
<evidence type="ECO:0000256" key="1">
    <source>
        <dbReference type="SAM" id="MobiDB-lite"/>
    </source>
</evidence>
<organism evidence="2 3">
    <name type="scientific">Cardiocondyla obscurior</name>
    <dbReference type="NCBI Taxonomy" id="286306"/>
    <lineage>
        <taxon>Eukaryota</taxon>
        <taxon>Metazoa</taxon>
        <taxon>Ecdysozoa</taxon>
        <taxon>Arthropoda</taxon>
        <taxon>Hexapoda</taxon>
        <taxon>Insecta</taxon>
        <taxon>Pterygota</taxon>
        <taxon>Neoptera</taxon>
        <taxon>Endopterygota</taxon>
        <taxon>Hymenoptera</taxon>
        <taxon>Apocrita</taxon>
        <taxon>Aculeata</taxon>
        <taxon>Formicoidea</taxon>
        <taxon>Formicidae</taxon>
        <taxon>Myrmicinae</taxon>
        <taxon>Cardiocondyla</taxon>
    </lineage>
</organism>
<name>A0AAW2GJG6_9HYME</name>
<accession>A0AAW2GJG6</accession>
<evidence type="ECO:0000313" key="2">
    <source>
        <dbReference type="EMBL" id="KAL0128364.1"/>
    </source>
</evidence>
<dbReference type="EMBL" id="JADYXP020000003">
    <property type="protein sequence ID" value="KAL0128364.1"/>
    <property type="molecule type" value="Genomic_DNA"/>
</dbReference>
<dbReference type="PANTHER" id="PTHR13582">
    <property type="entry name" value="M-PHASE PHOSPHOPROTEIN 6"/>
    <property type="match status" value="1"/>
</dbReference>
<dbReference type="PANTHER" id="PTHR13582:SF0">
    <property type="entry name" value="M-PHASE PHOSPHOPROTEIN 6"/>
    <property type="match status" value="1"/>
</dbReference>
<comment type="caution">
    <text evidence="2">The sequence shown here is derived from an EMBL/GenBank/DDBJ whole genome shotgun (WGS) entry which is preliminary data.</text>
</comment>
<proteinExistence type="predicted"/>
<protein>
    <recommendedName>
        <fullName evidence="4">M-phase phosphoprotein 6</fullName>
    </recommendedName>
</protein>
<evidence type="ECO:0008006" key="4">
    <source>
        <dbReference type="Google" id="ProtNLM"/>
    </source>
</evidence>
<reference evidence="2 3" key="1">
    <citation type="submission" date="2023-03" db="EMBL/GenBank/DDBJ databases">
        <title>High recombination rates correlate with genetic variation in Cardiocondyla obscurior ants.</title>
        <authorList>
            <person name="Errbii M."/>
        </authorList>
    </citation>
    <scope>NUCLEOTIDE SEQUENCE [LARGE SCALE GENOMIC DNA]</scope>
    <source>
        <strain evidence="2">Alpha-2009</strain>
        <tissue evidence="2">Whole body</tissue>
    </source>
</reference>
<keyword evidence="3" id="KW-1185">Reference proteome</keyword>
<dbReference type="InterPro" id="IPR019324">
    <property type="entry name" value="MPP6"/>
</dbReference>
<dbReference type="AlphaFoldDB" id="A0AAW2GJG6"/>
<dbReference type="GO" id="GO:0000460">
    <property type="term" value="P:maturation of 5.8S rRNA"/>
    <property type="evidence" value="ECO:0007669"/>
    <property type="project" value="TreeGrafter"/>
</dbReference>